<accession>A0A0S6WAC2</accession>
<dbReference type="AlphaFoldDB" id="A0A0S6WAC2"/>
<dbReference type="STRING" id="1499967.U27_02301"/>
<evidence type="ECO:0000313" key="2">
    <source>
        <dbReference type="Proteomes" id="UP000030661"/>
    </source>
</evidence>
<protein>
    <submittedName>
        <fullName evidence="1">LmbE family protein</fullName>
    </submittedName>
</protein>
<gene>
    <name evidence="1" type="ORF">U27_02301</name>
</gene>
<keyword evidence="2" id="KW-1185">Reference proteome</keyword>
<dbReference type="InterPro" id="IPR003737">
    <property type="entry name" value="GlcNAc_PI_deacetylase-related"/>
</dbReference>
<name>A0A0S6WAC2_VECG1</name>
<dbReference type="EMBL" id="DF820463">
    <property type="protein sequence ID" value="GAK55467.1"/>
    <property type="molecule type" value="Genomic_DNA"/>
</dbReference>
<dbReference type="SUPFAM" id="SSF102588">
    <property type="entry name" value="LmbE-like"/>
    <property type="match status" value="1"/>
</dbReference>
<dbReference type="Pfam" id="PF02585">
    <property type="entry name" value="PIG-L"/>
    <property type="match status" value="1"/>
</dbReference>
<dbReference type="PANTHER" id="PTHR12993:SF30">
    <property type="entry name" value="N-ACETYL-ALPHA-D-GLUCOSAMINYL L-MALATE DEACETYLASE 1"/>
    <property type="match status" value="1"/>
</dbReference>
<dbReference type="PANTHER" id="PTHR12993">
    <property type="entry name" value="N-ACETYLGLUCOSAMINYL-PHOSPHATIDYLINOSITOL DE-N-ACETYLASE-RELATED"/>
    <property type="match status" value="1"/>
</dbReference>
<sequence length="254" mass="28755">MKIFALGCHPDDIEFMMAGTLFLLKEAGCDLHYMNLANGSCGTTIHRPEDIVRIRGQEAQNAASFLGAAFHESLVNDLEVFYTQELIRQVTAIIRQIKPDIMLLPSPEDYMEDHSNTSRIGVTAAFCRGMPNYLSSPPVEAIQHNVTLYHAMPYGLTDGLRRPIIPDFYVDISSTIDRKTQMLACHESQKTWLDESQGLNAYLITMREMSEEVGKMSEKFQYAEGWRRHSYLGYSAEDIDPLGEMLKKYCHSSG</sequence>
<evidence type="ECO:0000313" key="1">
    <source>
        <dbReference type="EMBL" id="GAK55467.1"/>
    </source>
</evidence>
<dbReference type="eggNOG" id="COG2120">
    <property type="taxonomic scope" value="Bacteria"/>
</dbReference>
<dbReference type="HOGENOM" id="CLU_049311_3_3_0"/>
<reference evidence="1" key="1">
    <citation type="journal article" date="2015" name="PeerJ">
        <title>First genomic representation of candidate bacterial phylum KSB3 points to enhanced environmental sensing as a trigger of wastewater bulking.</title>
        <authorList>
            <person name="Sekiguchi Y."/>
            <person name="Ohashi A."/>
            <person name="Parks D.H."/>
            <person name="Yamauchi T."/>
            <person name="Tyson G.W."/>
            <person name="Hugenholtz P."/>
        </authorList>
    </citation>
    <scope>NUCLEOTIDE SEQUENCE [LARGE SCALE GENOMIC DNA]</scope>
</reference>
<dbReference type="Proteomes" id="UP000030661">
    <property type="component" value="Unassembled WGS sequence"/>
</dbReference>
<proteinExistence type="predicted"/>
<dbReference type="GO" id="GO:0016811">
    <property type="term" value="F:hydrolase activity, acting on carbon-nitrogen (but not peptide) bonds, in linear amides"/>
    <property type="evidence" value="ECO:0007669"/>
    <property type="project" value="TreeGrafter"/>
</dbReference>
<dbReference type="Gene3D" id="3.40.50.10320">
    <property type="entry name" value="LmbE-like"/>
    <property type="match status" value="1"/>
</dbReference>
<organism evidence="1">
    <name type="scientific">Vecturithrix granuli</name>
    <dbReference type="NCBI Taxonomy" id="1499967"/>
    <lineage>
        <taxon>Bacteria</taxon>
        <taxon>Candidatus Moduliflexota</taxon>
        <taxon>Candidatus Vecturitrichia</taxon>
        <taxon>Candidatus Vecturitrichales</taxon>
        <taxon>Candidatus Vecturitrichaceae</taxon>
        <taxon>Candidatus Vecturithrix</taxon>
    </lineage>
</organism>
<dbReference type="InterPro" id="IPR024078">
    <property type="entry name" value="LmbE-like_dom_sf"/>
</dbReference>